<dbReference type="PANTHER" id="PTHR11690">
    <property type="entry name" value="AMILORIDE-SENSITIVE SODIUM CHANNEL-RELATED"/>
    <property type="match status" value="1"/>
</dbReference>
<comment type="subcellular location">
    <subcellularLocation>
        <location evidence="1">Membrane</location>
        <topology evidence="1">Multi-pass membrane protein</topology>
    </subcellularLocation>
</comment>
<dbReference type="Proteomes" id="UP000694549">
    <property type="component" value="Unplaced"/>
</dbReference>
<dbReference type="Ensembl" id="ENSAZOT00000000261.1">
    <property type="protein sequence ID" value="ENSAZOP00000000246.1"/>
    <property type="gene ID" value="ENSAZOG00000000186.1"/>
</dbReference>
<keyword evidence="9" id="KW-1015">Disulfide bond</keyword>
<keyword evidence="2 12" id="KW-0813">Transport</keyword>
<keyword evidence="6" id="KW-0915">Sodium</keyword>
<proteinExistence type="inferred from homology"/>
<evidence type="ECO:0000256" key="3">
    <source>
        <dbReference type="ARBA" id="ARBA00022461"/>
    </source>
</evidence>
<keyword evidence="4 12" id="KW-0812">Transmembrane</keyword>
<evidence type="ECO:0000256" key="4">
    <source>
        <dbReference type="ARBA" id="ARBA00022692"/>
    </source>
</evidence>
<evidence type="ECO:0000256" key="11">
    <source>
        <dbReference type="ARBA" id="ARBA00023303"/>
    </source>
</evidence>
<keyword evidence="10 12" id="KW-0739">Sodium transport</keyword>
<accession>A0A8B9TYG1</accession>
<keyword evidence="15" id="KW-1185">Reference proteome</keyword>
<dbReference type="PRINTS" id="PR01078">
    <property type="entry name" value="AMINACHANNEL"/>
</dbReference>
<evidence type="ECO:0000256" key="12">
    <source>
        <dbReference type="RuleBase" id="RU000679"/>
    </source>
</evidence>
<evidence type="ECO:0000313" key="15">
    <source>
        <dbReference type="Proteomes" id="UP000694549"/>
    </source>
</evidence>
<keyword evidence="7 12" id="KW-0406">Ion transport</keyword>
<dbReference type="PANTHER" id="PTHR11690:SF170">
    <property type="entry name" value="ACID-SENSING ION CHANNEL 1"/>
    <property type="match status" value="1"/>
</dbReference>
<sequence>MDLELCWGAQRPCSLEEFARRCTLHGIQHVLRHRRYTARNLLWLLAFLGSLGLLLHVYAKCVGLYFQYPHSTQLEEETARNKTFPAVTFCNLNPARFSRLSGHDLYWAGELLGLLDGAGRPLAPEGTERSTLAALRGKLDLSEEEQSRPFHLEEFYGRVGHQLELGEMLVCCTFGGKECTSSDFQTVSGGGGLRGQGGVGTGHPGWWWAGFGDGDGRQGVGFAGTALVCGLVGLCRAGLGMLGQGWELRGEAGLGSTAPGWLPQVRPQQGWDRMGPLHPVLPPLGCLRPPCRAPRAGSCSAAWRGGP</sequence>
<organism evidence="14 15">
    <name type="scientific">Anas zonorhyncha</name>
    <name type="common">Eastern spot-billed duck</name>
    <dbReference type="NCBI Taxonomy" id="75864"/>
    <lineage>
        <taxon>Eukaryota</taxon>
        <taxon>Metazoa</taxon>
        <taxon>Chordata</taxon>
        <taxon>Craniata</taxon>
        <taxon>Vertebrata</taxon>
        <taxon>Euteleostomi</taxon>
        <taxon>Archelosauria</taxon>
        <taxon>Archosauria</taxon>
        <taxon>Dinosauria</taxon>
        <taxon>Saurischia</taxon>
        <taxon>Theropoda</taxon>
        <taxon>Coelurosauria</taxon>
        <taxon>Aves</taxon>
        <taxon>Neognathae</taxon>
        <taxon>Galloanserae</taxon>
        <taxon>Anseriformes</taxon>
        <taxon>Anatidae</taxon>
        <taxon>Anatinae</taxon>
        <taxon>Anas</taxon>
    </lineage>
</organism>
<evidence type="ECO:0000256" key="7">
    <source>
        <dbReference type="ARBA" id="ARBA00023065"/>
    </source>
</evidence>
<evidence type="ECO:0000256" key="5">
    <source>
        <dbReference type="ARBA" id="ARBA00022989"/>
    </source>
</evidence>
<evidence type="ECO:0000256" key="2">
    <source>
        <dbReference type="ARBA" id="ARBA00022448"/>
    </source>
</evidence>
<keyword evidence="8 13" id="KW-0472">Membrane</keyword>
<name>A0A8B9TYG1_9AVES</name>
<evidence type="ECO:0000313" key="14">
    <source>
        <dbReference type="Ensembl" id="ENSAZOP00000000246.1"/>
    </source>
</evidence>
<protein>
    <recommendedName>
        <fullName evidence="16">Acid-sensing ion channel 1</fullName>
    </recommendedName>
</protein>
<comment type="similarity">
    <text evidence="12">Belongs to the amiloride-sensitive sodium channel (TC 1.A.6) family.</text>
</comment>
<evidence type="ECO:0000256" key="1">
    <source>
        <dbReference type="ARBA" id="ARBA00004141"/>
    </source>
</evidence>
<evidence type="ECO:0000256" key="6">
    <source>
        <dbReference type="ARBA" id="ARBA00023053"/>
    </source>
</evidence>
<reference evidence="14" key="2">
    <citation type="submission" date="2025-09" db="UniProtKB">
        <authorList>
            <consortium name="Ensembl"/>
        </authorList>
    </citation>
    <scope>IDENTIFICATION</scope>
</reference>
<dbReference type="Pfam" id="PF00858">
    <property type="entry name" value="ASC"/>
    <property type="match status" value="1"/>
</dbReference>
<dbReference type="InterPro" id="IPR001873">
    <property type="entry name" value="ENaC"/>
</dbReference>
<evidence type="ECO:0008006" key="16">
    <source>
        <dbReference type="Google" id="ProtNLM"/>
    </source>
</evidence>
<feature type="transmembrane region" description="Helical" evidence="13">
    <location>
        <begin position="41"/>
        <end position="59"/>
    </location>
</feature>
<reference evidence="14" key="1">
    <citation type="submission" date="2025-08" db="UniProtKB">
        <authorList>
            <consortium name="Ensembl"/>
        </authorList>
    </citation>
    <scope>IDENTIFICATION</scope>
</reference>
<keyword evidence="5 13" id="KW-1133">Transmembrane helix</keyword>
<evidence type="ECO:0000256" key="10">
    <source>
        <dbReference type="ARBA" id="ARBA00023201"/>
    </source>
</evidence>
<dbReference type="Gene3D" id="1.10.3590.10">
    <property type="entry name" value="acid-sensing ion channel 1 domain"/>
    <property type="match status" value="1"/>
</dbReference>
<dbReference type="AlphaFoldDB" id="A0A8B9TYG1"/>
<dbReference type="GO" id="GO:0005886">
    <property type="term" value="C:plasma membrane"/>
    <property type="evidence" value="ECO:0007669"/>
    <property type="project" value="TreeGrafter"/>
</dbReference>
<evidence type="ECO:0000256" key="13">
    <source>
        <dbReference type="SAM" id="Phobius"/>
    </source>
</evidence>
<evidence type="ECO:0000256" key="8">
    <source>
        <dbReference type="ARBA" id="ARBA00023136"/>
    </source>
</evidence>
<keyword evidence="3 12" id="KW-0894">Sodium channel</keyword>
<keyword evidence="11 12" id="KW-0407">Ion channel</keyword>
<dbReference type="GO" id="GO:0015280">
    <property type="term" value="F:ligand-gated sodium channel activity"/>
    <property type="evidence" value="ECO:0007669"/>
    <property type="project" value="TreeGrafter"/>
</dbReference>
<evidence type="ECO:0000256" key="9">
    <source>
        <dbReference type="ARBA" id="ARBA00023157"/>
    </source>
</evidence>